<evidence type="ECO:0000313" key="5">
    <source>
        <dbReference type="EMBL" id="RNE99131.1"/>
    </source>
</evidence>
<dbReference type="InterPro" id="IPR052980">
    <property type="entry name" value="Crinkler_effector"/>
</dbReference>
<dbReference type="AlphaFoldDB" id="A0A3R7JZ07"/>
<feature type="region of interest" description="Disordered" evidence="1">
    <location>
        <begin position="1"/>
        <end position="55"/>
    </location>
</feature>
<dbReference type="GeneID" id="40322693"/>
<dbReference type="NCBIfam" id="TIGR01631">
    <property type="entry name" value="Trypano_RHS"/>
    <property type="match status" value="2"/>
</dbReference>
<dbReference type="PANTHER" id="PTHR33129">
    <property type="entry name" value="PROTEIN KINASE DOMAIN-CONTAINING PROTEIN-RELATED"/>
    <property type="match status" value="1"/>
</dbReference>
<proteinExistence type="predicted"/>
<evidence type="ECO:0000259" key="2">
    <source>
        <dbReference type="Pfam" id="PF07999"/>
    </source>
</evidence>
<dbReference type="InterPro" id="IPR006518">
    <property type="entry name" value="Trypano_RHS"/>
</dbReference>
<evidence type="ECO:0000256" key="1">
    <source>
        <dbReference type="SAM" id="MobiDB-lite"/>
    </source>
</evidence>
<dbReference type="InterPro" id="IPR046836">
    <property type="entry name" value="RHS_C"/>
</dbReference>
<reference evidence="5 6" key="1">
    <citation type="journal article" date="2018" name="BMC Genomics">
        <title>Genomic comparison of Trypanosoma conorhini and Trypanosoma rangeli to Trypanosoma cruzi strains of high and low virulence.</title>
        <authorList>
            <person name="Bradwell K.R."/>
            <person name="Koparde V.N."/>
            <person name="Matveyev A.V."/>
            <person name="Serrano M.G."/>
            <person name="Alves J.M."/>
            <person name="Parikh H."/>
            <person name="Huang B."/>
            <person name="Lee V."/>
            <person name="Espinosa-Alvarez O."/>
            <person name="Ortiz P.A."/>
            <person name="Costa-Martins A.G."/>
            <person name="Teixeira M.M."/>
            <person name="Buck G.A."/>
        </authorList>
    </citation>
    <scope>NUCLEOTIDE SEQUENCE [LARGE SCALE GENOMIC DNA]</scope>
    <source>
        <strain evidence="5 6">025E</strain>
    </source>
</reference>
<dbReference type="Proteomes" id="UP000284403">
    <property type="component" value="Unassembled WGS sequence"/>
</dbReference>
<dbReference type="RefSeq" id="XP_029223972.1">
    <property type="nucleotide sequence ID" value="XM_029375908.1"/>
</dbReference>
<organism evidence="5 6">
    <name type="scientific">Trypanosoma conorhini</name>
    <dbReference type="NCBI Taxonomy" id="83891"/>
    <lineage>
        <taxon>Eukaryota</taxon>
        <taxon>Discoba</taxon>
        <taxon>Euglenozoa</taxon>
        <taxon>Kinetoplastea</taxon>
        <taxon>Metakinetoplastina</taxon>
        <taxon>Trypanosomatida</taxon>
        <taxon>Trypanosomatidae</taxon>
        <taxon>Trypanosoma</taxon>
    </lineage>
</organism>
<accession>A0A3R7JZ07</accession>
<protein>
    <submittedName>
        <fullName evidence="5">Retrotransposon hot spot (RHS) protein</fullName>
    </submittedName>
</protein>
<dbReference type="InterPro" id="IPR056000">
    <property type="entry name" value="DUF7578"/>
</dbReference>
<dbReference type="Pfam" id="PF24466">
    <property type="entry name" value="DUF7578"/>
    <property type="match status" value="1"/>
</dbReference>
<feature type="domain" description="DUF7578" evidence="4">
    <location>
        <begin position="74"/>
        <end position="136"/>
    </location>
</feature>
<feature type="compositionally biased region" description="Acidic residues" evidence="1">
    <location>
        <begin position="560"/>
        <end position="594"/>
    </location>
</feature>
<dbReference type="EMBL" id="MKKU01000978">
    <property type="protein sequence ID" value="RNE99131.1"/>
    <property type="molecule type" value="Genomic_DNA"/>
</dbReference>
<gene>
    <name evidence="5" type="ORF">Tco025E_09082</name>
</gene>
<dbReference type="OrthoDB" id="2340858at2759"/>
<dbReference type="Pfam" id="PF07999">
    <property type="entry name" value="RHSP"/>
    <property type="match status" value="1"/>
</dbReference>
<evidence type="ECO:0000259" key="4">
    <source>
        <dbReference type="Pfam" id="PF24466"/>
    </source>
</evidence>
<dbReference type="InterPro" id="IPR046835">
    <property type="entry name" value="RHS_N"/>
</dbReference>
<feature type="domain" description="Retrotransposon hot spot protein,C-terminal" evidence="2">
    <location>
        <begin position="324"/>
        <end position="552"/>
    </location>
</feature>
<evidence type="ECO:0000313" key="6">
    <source>
        <dbReference type="Proteomes" id="UP000284403"/>
    </source>
</evidence>
<comment type="caution">
    <text evidence="5">The sequence shown here is derived from an EMBL/GenBank/DDBJ whole genome shotgun (WGS) entry which is preliminary data.</text>
</comment>
<dbReference type="PANTHER" id="PTHR33129:SF3">
    <property type="entry name" value="HOT SPOT (RHS) PROTEIN, PUTATIVE-RELATED"/>
    <property type="match status" value="1"/>
</dbReference>
<feature type="compositionally biased region" description="Low complexity" evidence="1">
    <location>
        <begin position="11"/>
        <end position="24"/>
    </location>
</feature>
<dbReference type="Pfam" id="PF20445">
    <property type="entry name" value="RHS_N"/>
    <property type="match status" value="1"/>
</dbReference>
<sequence>MSGRSEEEAHAAAASPANAVPQGQRRSRSGPDGGGSDQQPAAHRRRVGEAQQRPTWTLTSTVEEVLLFGREGPIPDIKLNDFLRRELGGRGVVEANDNVSLESFVAQPEAFIANEDDLRLTLASPFYTAIKEAIEDARRLVEHEVDTLQRWREFAQKNIVSPVGRAKLDAALAVAVEEEARQRREELEKLPWEERMYRSVYEARWSYVESGHATEPLGMRVVEANSSEPEKMWSAGEVNVIPHPGDIDAIAKIEEEEDEGEASDVRLEFLVLTSEKGWPYKKFAVAFKEVFVRKEVVRVWNVLKEDIDGWPTAAGSIFLRRAYVVVGTPGIGKSLAVGPFVLYQLLHYDAGKVPLVAYFVDGSMYLFHKTGEQAGTVVKYTNTDQGALVVRALAEKQIAGYYIFDVTKGLCPSEELPNEHWGGIVLTSPDKSNYEEWKKQRGALCIYVNCYTPRELKAFYAWQKRNSRIGEERRNTMVDDWKTMKQRIDMVGPLPRYVFDEGAFKARWEAIEAVLSGRSDAAWKRFAKLLFGKAEWRQDGTTHKLIKLVRVLVVERDENAEWGDESESEEEEESEAEEESGEEEEEEDEEEDVVVESSSNYPVSREVEKTLRRMVITENLQMSALLSALGTCCFGAAADLERLGCLTFLIGGVVEAVARKMKYIPRTAGGEPRGSVLADGHARGRFPSRPRLFEYKMEGARNTVIQKVDLETGVLYIPDTRPFPVLDAFYVAEVQPRAPPADPEQASATRTGDQSSAERVITFIGLQVTKRATHDTTASKMASFMEYMRSNFNNWEVLSEAMEWEFIYLRHSACTPMKRRQQCIILEEEKRSRSLKSASDFWERKVEQYQVQLDAEIAQLLVAANKRRLV</sequence>
<feature type="domain" description="Retrotransposon hot spot protein N-terminal" evidence="3">
    <location>
        <begin position="197"/>
        <end position="310"/>
    </location>
</feature>
<feature type="compositionally biased region" description="Basic and acidic residues" evidence="1">
    <location>
        <begin position="1"/>
        <end position="10"/>
    </location>
</feature>
<keyword evidence="6" id="KW-1185">Reference proteome</keyword>
<name>A0A3R7JZ07_9TRYP</name>
<feature type="region of interest" description="Disordered" evidence="1">
    <location>
        <begin position="560"/>
        <end position="602"/>
    </location>
</feature>
<evidence type="ECO:0000259" key="3">
    <source>
        <dbReference type="Pfam" id="PF20445"/>
    </source>
</evidence>